<evidence type="ECO:0000313" key="10">
    <source>
        <dbReference type="EMBL" id="SEM72348.1"/>
    </source>
</evidence>
<dbReference type="EMBL" id="FOCC01000007">
    <property type="protein sequence ID" value="SEM72348.1"/>
    <property type="molecule type" value="Genomic_DNA"/>
</dbReference>
<dbReference type="Pfam" id="PF14437">
    <property type="entry name" value="MafB19-deam"/>
    <property type="match status" value="1"/>
</dbReference>
<evidence type="ECO:0000256" key="5">
    <source>
        <dbReference type="ARBA" id="ARBA00022801"/>
    </source>
</evidence>
<feature type="binding site" evidence="8">
    <location>
        <position position="81"/>
    </location>
    <ligand>
        <name>Zn(2+)</name>
        <dbReference type="ChEBI" id="CHEBI:29105"/>
        <note>catalytic</note>
    </ligand>
</feature>
<keyword evidence="4 8" id="KW-0479">Metal-binding</keyword>
<comment type="caution">
    <text evidence="10">The sequence shown here is derived from an EMBL/GenBank/DDBJ whole genome shotgun (WGS) entry which is preliminary data.</text>
</comment>
<keyword evidence="3 8" id="KW-0819">tRNA processing</keyword>
<proteinExistence type="inferred from homology"/>
<dbReference type="InterPro" id="IPR016193">
    <property type="entry name" value="Cytidine_deaminase-like"/>
</dbReference>
<dbReference type="PANTHER" id="PTHR11079">
    <property type="entry name" value="CYTOSINE DEAMINASE FAMILY MEMBER"/>
    <property type="match status" value="1"/>
</dbReference>
<dbReference type="SUPFAM" id="SSF53927">
    <property type="entry name" value="Cytidine deaminase-like"/>
    <property type="match status" value="1"/>
</dbReference>
<comment type="cofactor">
    <cofactor evidence="8">
        <name>Zn(2+)</name>
        <dbReference type="ChEBI" id="CHEBI:29105"/>
    </cofactor>
    <text evidence="8">Binds 1 zinc ion per subunit.</text>
</comment>
<evidence type="ECO:0000256" key="3">
    <source>
        <dbReference type="ARBA" id="ARBA00022694"/>
    </source>
</evidence>
<keyword evidence="5 8" id="KW-0378">Hydrolase</keyword>
<accession>A0ABY1AC22</accession>
<feature type="domain" description="CMP/dCMP-type deaminase" evidence="9">
    <location>
        <begin position="1"/>
        <end position="110"/>
    </location>
</feature>
<evidence type="ECO:0000256" key="2">
    <source>
        <dbReference type="ARBA" id="ARBA00011738"/>
    </source>
</evidence>
<dbReference type="HAMAP" id="MF_00972">
    <property type="entry name" value="tRNA_aden_deaminase"/>
    <property type="match status" value="1"/>
</dbReference>
<name>A0ABY1AC22_9LACO</name>
<evidence type="ECO:0000256" key="7">
    <source>
        <dbReference type="ARBA" id="ARBA00048045"/>
    </source>
</evidence>
<evidence type="ECO:0000313" key="11">
    <source>
        <dbReference type="Proteomes" id="UP000182089"/>
    </source>
</evidence>
<evidence type="ECO:0000256" key="6">
    <source>
        <dbReference type="ARBA" id="ARBA00022833"/>
    </source>
</evidence>
<evidence type="ECO:0000256" key="8">
    <source>
        <dbReference type="HAMAP-Rule" id="MF_00972"/>
    </source>
</evidence>
<feature type="binding site" evidence="8">
    <location>
        <position position="84"/>
    </location>
    <ligand>
        <name>Zn(2+)</name>
        <dbReference type="ChEBI" id="CHEBI:29105"/>
        <note>catalytic</note>
    </ligand>
</feature>
<dbReference type="PROSITE" id="PS51747">
    <property type="entry name" value="CYT_DCMP_DEAMINASES_2"/>
    <property type="match status" value="1"/>
</dbReference>
<organism evidence="10 11">
    <name type="scientific">Ligilactobacillus ruminis</name>
    <dbReference type="NCBI Taxonomy" id="1623"/>
    <lineage>
        <taxon>Bacteria</taxon>
        <taxon>Bacillati</taxon>
        <taxon>Bacillota</taxon>
        <taxon>Bacilli</taxon>
        <taxon>Lactobacillales</taxon>
        <taxon>Lactobacillaceae</taxon>
        <taxon>Ligilactobacillus</taxon>
    </lineage>
</organism>
<dbReference type="PROSITE" id="PS00903">
    <property type="entry name" value="CYT_DCMP_DEAMINASES_1"/>
    <property type="match status" value="1"/>
</dbReference>
<feature type="binding site" evidence="8">
    <location>
        <position position="51"/>
    </location>
    <ligand>
        <name>Zn(2+)</name>
        <dbReference type="ChEBI" id="CHEBI:29105"/>
        <note>catalytic</note>
    </ligand>
</feature>
<evidence type="ECO:0000256" key="1">
    <source>
        <dbReference type="ARBA" id="ARBA00010669"/>
    </source>
</evidence>
<dbReference type="PANTHER" id="PTHR11079:SF202">
    <property type="entry name" value="TRNA-SPECIFIC ADENOSINE DEAMINASE"/>
    <property type="match status" value="1"/>
</dbReference>
<comment type="catalytic activity">
    <reaction evidence="7 8">
        <text>adenosine(34) in tRNA + H2O + H(+) = inosine(34) in tRNA + NH4(+)</text>
        <dbReference type="Rhea" id="RHEA:43168"/>
        <dbReference type="Rhea" id="RHEA-COMP:10373"/>
        <dbReference type="Rhea" id="RHEA-COMP:10374"/>
        <dbReference type="ChEBI" id="CHEBI:15377"/>
        <dbReference type="ChEBI" id="CHEBI:15378"/>
        <dbReference type="ChEBI" id="CHEBI:28938"/>
        <dbReference type="ChEBI" id="CHEBI:74411"/>
        <dbReference type="ChEBI" id="CHEBI:82852"/>
        <dbReference type="EC" id="3.5.4.33"/>
    </reaction>
</comment>
<evidence type="ECO:0000256" key="4">
    <source>
        <dbReference type="ARBA" id="ARBA00022723"/>
    </source>
</evidence>
<dbReference type="EC" id="3.5.4.33" evidence="8"/>
<reference evidence="10 11" key="1">
    <citation type="submission" date="2016-10" db="EMBL/GenBank/DDBJ databases">
        <authorList>
            <person name="Varghese N."/>
            <person name="Submissions S."/>
        </authorList>
    </citation>
    <scope>NUCLEOTIDE SEQUENCE [LARGE SCALE GENOMIC DNA]</scope>
    <source>
        <strain evidence="10 11">WC1T17</strain>
    </source>
</reference>
<gene>
    <name evidence="8" type="primary">tadA</name>
    <name evidence="10" type="ORF">SAMN05216431_10797</name>
</gene>
<dbReference type="Proteomes" id="UP000182089">
    <property type="component" value="Unassembled WGS sequence"/>
</dbReference>
<comment type="subunit">
    <text evidence="2 8">Homodimer.</text>
</comment>
<dbReference type="InterPro" id="IPR016192">
    <property type="entry name" value="APOBEC/CMP_deaminase_Zn-bd"/>
</dbReference>
<dbReference type="Gene3D" id="3.40.140.10">
    <property type="entry name" value="Cytidine Deaminase, domain 2"/>
    <property type="match status" value="1"/>
</dbReference>
<keyword evidence="6 8" id="KW-0862">Zinc</keyword>
<dbReference type="InterPro" id="IPR002125">
    <property type="entry name" value="CMP_dCMP_dom"/>
</dbReference>
<dbReference type="CDD" id="cd01285">
    <property type="entry name" value="nucleoside_deaminase"/>
    <property type="match status" value="1"/>
</dbReference>
<comment type="similarity">
    <text evidence="1">Belongs to the cytidine and deoxycytidylate deaminase family. ADAT2 subfamily.</text>
</comment>
<dbReference type="InterPro" id="IPR058535">
    <property type="entry name" value="MafB19-deam"/>
</dbReference>
<feature type="active site" description="Proton donor" evidence="8">
    <location>
        <position position="53"/>
    </location>
</feature>
<sequence length="148" mass="16559">MDEKWMKEALNEAQKAYDLGEVPIGCVIVHQGKIVGRGHNLRETTHNALAHAECLAIKQANMTLDSWRLDECDLYVTLEPCPMCSGAIINARIKNIYYGASDLKAGVCGTLMNLVTDPRFNHQAHVKKGLCEAKCRQLLEKFFSQLRA</sequence>
<dbReference type="NCBIfam" id="NF008113">
    <property type="entry name" value="PRK10860.1"/>
    <property type="match status" value="1"/>
</dbReference>
<protein>
    <recommendedName>
        <fullName evidence="8">tRNA-specific adenosine deaminase</fullName>
        <ecNumber evidence="8">3.5.4.33</ecNumber>
    </recommendedName>
</protein>
<evidence type="ECO:0000259" key="9">
    <source>
        <dbReference type="PROSITE" id="PS51747"/>
    </source>
</evidence>
<comment type="function">
    <text evidence="8">Catalyzes the deamination of adenosine to inosine at the wobble position 34 of tRNA(Arg2).</text>
</comment>
<dbReference type="InterPro" id="IPR028883">
    <property type="entry name" value="tRNA_aden_deaminase"/>
</dbReference>